<dbReference type="EMBL" id="LJQC01000641">
    <property type="protein sequence ID" value="KPW96811.1"/>
    <property type="molecule type" value="Genomic_DNA"/>
</dbReference>
<organism evidence="1 2">
    <name type="scientific">Pseudomonas syringae pv. coryli</name>
    <dbReference type="NCBI Taxonomy" id="317659"/>
    <lineage>
        <taxon>Bacteria</taxon>
        <taxon>Pseudomonadati</taxon>
        <taxon>Pseudomonadota</taxon>
        <taxon>Gammaproteobacteria</taxon>
        <taxon>Pseudomonadales</taxon>
        <taxon>Pseudomonadaceae</taxon>
        <taxon>Pseudomonas</taxon>
    </lineage>
</organism>
<gene>
    <name evidence="1" type="ORF">ALO75_00790</name>
</gene>
<sequence length="100" mass="11362">SVMKGIPTLEQLQLSCDAPRRMQFWTLRVLLTTQSVVKGIPTLERAERDSCNYRADALRRHAVLDALRPRGHAECHEYIQALPPYIPDCLVATYSQSPLN</sequence>
<accession>A0A0P9MX95</accession>
<dbReference type="RefSeq" id="WP_054992129.1">
    <property type="nucleotide sequence ID" value="NZ_LJQC01000641.1"/>
</dbReference>
<dbReference type="AlphaFoldDB" id="A0A0P9MX95"/>
<feature type="non-terminal residue" evidence="1">
    <location>
        <position position="1"/>
    </location>
</feature>
<name>A0A0P9MX95_9PSED</name>
<dbReference type="PATRIC" id="fig|317659.3.peg.1394"/>
<comment type="caution">
    <text evidence="1">The sequence shown here is derived from an EMBL/GenBank/DDBJ whole genome shotgun (WGS) entry which is preliminary data.</text>
</comment>
<evidence type="ECO:0000313" key="2">
    <source>
        <dbReference type="Proteomes" id="UP000051335"/>
    </source>
</evidence>
<evidence type="ECO:0000313" key="1">
    <source>
        <dbReference type="EMBL" id="KPW96811.1"/>
    </source>
</evidence>
<dbReference type="GO" id="GO:0016787">
    <property type="term" value="F:hydrolase activity"/>
    <property type="evidence" value="ECO:0007669"/>
    <property type="project" value="UniProtKB-KW"/>
</dbReference>
<protein>
    <submittedName>
        <fullName evidence="1">Alpha/beta fold family hydrolase</fullName>
    </submittedName>
</protein>
<proteinExistence type="predicted"/>
<dbReference type="Proteomes" id="UP000051335">
    <property type="component" value="Unassembled WGS sequence"/>
</dbReference>
<keyword evidence="1" id="KW-0378">Hydrolase</keyword>
<reference evidence="1 2" key="1">
    <citation type="submission" date="2015-09" db="EMBL/GenBank/DDBJ databases">
        <title>Genome announcement of multiple Pseudomonas syringae strains.</title>
        <authorList>
            <person name="Thakur S."/>
            <person name="Wang P.W."/>
            <person name="Gong Y."/>
            <person name="Weir B.S."/>
            <person name="Guttman D.S."/>
        </authorList>
    </citation>
    <scope>NUCLEOTIDE SEQUENCE [LARGE SCALE GENOMIC DNA]</scope>
    <source>
        <strain evidence="1 2">ICMP17001</strain>
    </source>
</reference>
<keyword evidence="2" id="KW-1185">Reference proteome</keyword>